<evidence type="ECO:0000313" key="5">
    <source>
        <dbReference type="Proteomes" id="UP000594262"/>
    </source>
</evidence>
<evidence type="ECO:0000256" key="3">
    <source>
        <dbReference type="SAM" id="SignalP"/>
    </source>
</evidence>
<keyword evidence="2" id="KW-0812">Transmembrane</keyword>
<dbReference type="AlphaFoldDB" id="A0A7M5XDW0"/>
<dbReference type="GeneID" id="136809241"/>
<accession>A0A7M5XDW0</accession>
<evidence type="ECO:0008006" key="6">
    <source>
        <dbReference type="Google" id="ProtNLM"/>
    </source>
</evidence>
<keyword evidence="2" id="KW-0472">Membrane</keyword>
<evidence type="ECO:0000256" key="2">
    <source>
        <dbReference type="SAM" id="Phobius"/>
    </source>
</evidence>
<name>A0A7M5XDW0_9CNID</name>
<sequence length="580" mass="66572">MALLPIPNRIAFILSTIFALVHYGEALNDNSTTTLKENDIWCGGKRIIYKSQGQLDVDLSILLNSSIAVTNPPYECHFKIRANTPISFQWFKFSRNFTGKYGDCNQTNNIVKVWTGCQDREEHCFTNYMQSNYELHASDGCYDIELSTDIKDKIFLANFKPASFNTASTPYDDDSTSSSFSNHLVFIIIGPIVFLIAVIGITFALMRQAQHRRLVDTLQVEQNLISQQTSSSSEAQEECPNSPTSLLQKTERQLSNDSKARYSQRFSQQFQEGMTDHYYYPAKRISYISNRYSRNIPAEYRVSRVRCSRSYSAGESSMPRPPGEIARRSIARRSPTHSADWSNKVQLVDVHSPKVQHPQNVVHQLQHQTSYHQQQPILHSQQSVQHLQHQTSYQQQLSNDPQQLQHQNSQFQHQTSHDQPQPNTNYDPPLQPPLTPSSTMISPPQISPTTIQEEEEAPPYETVIAQDLVSNNQTQEPQHQTTNFIENPMEAHQEVIQNTPTNLQEQQNAPINMQEQQMLLPLIDHEYEFKQLSHANRLSSLDSIFDNNLVISHDNENFNVLENDTVLVRYDSSDSYFDRM</sequence>
<dbReference type="RefSeq" id="XP_066921860.1">
    <property type="nucleotide sequence ID" value="XM_067065759.1"/>
</dbReference>
<keyword evidence="3" id="KW-0732">Signal</keyword>
<protein>
    <recommendedName>
        <fullName evidence="6">Cnidarian restricted protein</fullName>
    </recommendedName>
</protein>
<feature type="region of interest" description="Disordered" evidence="1">
    <location>
        <begin position="229"/>
        <end position="262"/>
    </location>
</feature>
<feature type="compositionally biased region" description="Basic and acidic residues" evidence="1">
    <location>
        <begin position="249"/>
        <end position="260"/>
    </location>
</feature>
<feature type="signal peptide" evidence="3">
    <location>
        <begin position="1"/>
        <end position="26"/>
    </location>
</feature>
<dbReference type="EnsemblMetazoa" id="CLYHEMT021879.1">
    <property type="protein sequence ID" value="CLYHEMP021879.1"/>
    <property type="gene ID" value="CLYHEMG021879"/>
</dbReference>
<keyword evidence="5" id="KW-1185">Reference proteome</keyword>
<proteinExistence type="predicted"/>
<evidence type="ECO:0000313" key="4">
    <source>
        <dbReference type="EnsemblMetazoa" id="CLYHEMP021879.1"/>
    </source>
</evidence>
<feature type="compositionally biased region" description="Polar residues" evidence="1">
    <location>
        <begin position="239"/>
        <end position="248"/>
    </location>
</feature>
<organism evidence="4 5">
    <name type="scientific">Clytia hemisphaerica</name>
    <dbReference type="NCBI Taxonomy" id="252671"/>
    <lineage>
        <taxon>Eukaryota</taxon>
        <taxon>Metazoa</taxon>
        <taxon>Cnidaria</taxon>
        <taxon>Hydrozoa</taxon>
        <taxon>Hydroidolina</taxon>
        <taxon>Leptothecata</taxon>
        <taxon>Obeliida</taxon>
        <taxon>Clytiidae</taxon>
        <taxon>Clytia</taxon>
    </lineage>
</organism>
<keyword evidence="2" id="KW-1133">Transmembrane helix</keyword>
<feature type="region of interest" description="Disordered" evidence="1">
    <location>
        <begin position="360"/>
        <end position="447"/>
    </location>
</feature>
<feature type="chain" id="PRO_5029891630" description="Cnidarian restricted protein" evidence="3">
    <location>
        <begin position="27"/>
        <end position="580"/>
    </location>
</feature>
<feature type="compositionally biased region" description="Low complexity" evidence="1">
    <location>
        <begin position="363"/>
        <end position="414"/>
    </location>
</feature>
<dbReference type="Proteomes" id="UP000594262">
    <property type="component" value="Unplaced"/>
</dbReference>
<reference evidence="4" key="1">
    <citation type="submission" date="2021-01" db="UniProtKB">
        <authorList>
            <consortium name="EnsemblMetazoa"/>
        </authorList>
    </citation>
    <scope>IDENTIFICATION</scope>
</reference>
<feature type="transmembrane region" description="Helical" evidence="2">
    <location>
        <begin position="184"/>
        <end position="205"/>
    </location>
</feature>
<evidence type="ECO:0000256" key="1">
    <source>
        <dbReference type="SAM" id="MobiDB-lite"/>
    </source>
</evidence>